<sequence length="71" mass="8016">MYWVLLGRERVLVTGRAEDLALADDGWRIAGAYASWAEAFRRAVKLASSSDLVLEWYLEEELQALRSAQTA</sequence>
<proteinExistence type="predicted"/>
<comment type="caution">
    <text evidence="1">The sequence shown here is derived from an EMBL/GenBank/DDBJ whole genome shotgun (WGS) entry which is preliminary data.</text>
</comment>
<dbReference type="Proteomes" id="UP000033636">
    <property type="component" value="Unassembled WGS sequence"/>
</dbReference>
<dbReference type="EMBL" id="JZWT02000004">
    <property type="protein sequence ID" value="MFB6490114.1"/>
    <property type="molecule type" value="Genomic_DNA"/>
</dbReference>
<gene>
    <name evidence="1" type="ORF">TU35_002515</name>
</gene>
<name>A0ACC6V078_9CREN</name>
<evidence type="ECO:0000313" key="1">
    <source>
        <dbReference type="EMBL" id="MFB6490114.1"/>
    </source>
</evidence>
<reference evidence="1" key="1">
    <citation type="submission" date="2024-07" db="EMBL/GenBank/DDBJ databases">
        <title>Metagenome and Metagenome-Assembled Genomes of Archaea from a hot spring from the geothermal field of Los Azufres, Mexico.</title>
        <authorList>
            <person name="Marin-Paredes R."/>
            <person name="Martinez-Romero E."/>
            <person name="Servin-Garciduenas L.E."/>
        </authorList>
    </citation>
    <scope>NUCLEOTIDE SEQUENCE</scope>
</reference>
<evidence type="ECO:0000313" key="2">
    <source>
        <dbReference type="Proteomes" id="UP000033636"/>
    </source>
</evidence>
<protein>
    <submittedName>
        <fullName evidence="1">Uncharacterized protein</fullName>
    </submittedName>
</protein>
<organism evidence="1 2">
    <name type="scientific">Thermoproteus sp. AZ2</name>
    <dbReference type="NCBI Taxonomy" id="1609232"/>
    <lineage>
        <taxon>Archaea</taxon>
        <taxon>Thermoproteota</taxon>
        <taxon>Thermoprotei</taxon>
        <taxon>Thermoproteales</taxon>
        <taxon>Thermoproteaceae</taxon>
        <taxon>Thermoproteus</taxon>
    </lineage>
</organism>
<accession>A0ACC6V078</accession>